<evidence type="ECO:0000256" key="1">
    <source>
        <dbReference type="ARBA" id="ARBA00022692"/>
    </source>
</evidence>
<dbReference type="GO" id="GO:0022857">
    <property type="term" value="F:transmembrane transporter activity"/>
    <property type="evidence" value="ECO:0007669"/>
    <property type="project" value="InterPro"/>
</dbReference>
<comment type="caution">
    <text evidence="6">The sequence shown here is derived from an EMBL/GenBank/DDBJ whole genome shotgun (WGS) entry which is preliminary data.</text>
</comment>
<name>A0A7W9CU50_9HYPH</name>
<feature type="transmembrane region" description="Helical" evidence="4">
    <location>
        <begin position="220"/>
        <end position="241"/>
    </location>
</feature>
<accession>A0A7W9CU50</accession>
<dbReference type="Pfam" id="PF07690">
    <property type="entry name" value="MFS_1"/>
    <property type="match status" value="1"/>
</dbReference>
<dbReference type="SUPFAM" id="SSF103473">
    <property type="entry name" value="MFS general substrate transporter"/>
    <property type="match status" value="1"/>
</dbReference>
<feature type="transmembrane region" description="Helical" evidence="4">
    <location>
        <begin position="51"/>
        <end position="73"/>
    </location>
</feature>
<evidence type="ECO:0000313" key="7">
    <source>
        <dbReference type="Proteomes" id="UP000523821"/>
    </source>
</evidence>
<dbReference type="Proteomes" id="UP000523821">
    <property type="component" value="Unassembled WGS sequence"/>
</dbReference>
<dbReference type="RefSeq" id="WP_183853181.1">
    <property type="nucleotide sequence ID" value="NZ_JACHOO010000002.1"/>
</dbReference>
<evidence type="ECO:0000256" key="3">
    <source>
        <dbReference type="ARBA" id="ARBA00023136"/>
    </source>
</evidence>
<proteinExistence type="predicted"/>
<keyword evidence="3 4" id="KW-0472">Membrane</keyword>
<dbReference type="PANTHER" id="PTHR11360">
    <property type="entry name" value="MONOCARBOXYLATE TRANSPORTER"/>
    <property type="match status" value="1"/>
</dbReference>
<keyword evidence="2 4" id="KW-1133">Transmembrane helix</keyword>
<feature type="transmembrane region" description="Helical" evidence="4">
    <location>
        <begin position="172"/>
        <end position="191"/>
    </location>
</feature>
<protein>
    <submittedName>
        <fullName evidence="6">MFS family permease</fullName>
    </submittedName>
</protein>
<feature type="domain" description="Major facilitator superfamily (MFS) profile" evidence="5">
    <location>
        <begin position="15"/>
        <end position="399"/>
    </location>
</feature>
<dbReference type="InterPro" id="IPR050327">
    <property type="entry name" value="Proton-linked_MCT"/>
</dbReference>
<reference evidence="6 7" key="1">
    <citation type="submission" date="2020-08" db="EMBL/GenBank/DDBJ databases">
        <title>Genomic Encyclopedia of Type Strains, Phase IV (KMG-IV): sequencing the most valuable type-strain genomes for metagenomic binning, comparative biology and taxonomic classification.</title>
        <authorList>
            <person name="Goeker M."/>
        </authorList>
    </citation>
    <scope>NUCLEOTIDE SEQUENCE [LARGE SCALE GENOMIC DNA]</scope>
    <source>
        <strain evidence="6 7">DSM 16268</strain>
    </source>
</reference>
<dbReference type="EMBL" id="JACHOO010000002">
    <property type="protein sequence ID" value="MBB5751955.1"/>
    <property type="molecule type" value="Genomic_DNA"/>
</dbReference>
<feature type="transmembrane region" description="Helical" evidence="4">
    <location>
        <begin position="253"/>
        <end position="277"/>
    </location>
</feature>
<feature type="transmembrane region" description="Helical" evidence="4">
    <location>
        <begin position="105"/>
        <end position="129"/>
    </location>
</feature>
<evidence type="ECO:0000256" key="2">
    <source>
        <dbReference type="ARBA" id="ARBA00022989"/>
    </source>
</evidence>
<evidence type="ECO:0000259" key="5">
    <source>
        <dbReference type="PROSITE" id="PS50850"/>
    </source>
</evidence>
<dbReference type="InterPro" id="IPR011701">
    <property type="entry name" value="MFS"/>
</dbReference>
<evidence type="ECO:0000256" key="4">
    <source>
        <dbReference type="SAM" id="Phobius"/>
    </source>
</evidence>
<feature type="transmembrane region" description="Helical" evidence="4">
    <location>
        <begin position="375"/>
        <end position="395"/>
    </location>
</feature>
<keyword evidence="7" id="KW-1185">Reference proteome</keyword>
<dbReference type="InterPro" id="IPR020846">
    <property type="entry name" value="MFS_dom"/>
</dbReference>
<dbReference type="AlphaFoldDB" id="A0A7W9CU50"/>
<dbReference type="Gene3D" id="1.20.1250.20">
    <property type="entry name" value="MFS general substrate transporter like domains"/>
    <property type="match status" value="1"/>
</dbReference>
<keyword evidence="1 4" id="KW-0812">Transmembrane</keyword>
<feature type="transmembrane region" description="Helical" evidence="4">
    <location>
        <begin position="340"/>
        <end position="363"/>
    </location>
</feature>
<evidence type="ECO:0000313" key="6">
    <source>
        <dbReference type="EMBL" id="MBB5751955.1"/>
    </source>
</evidence>
<sequence length="406" mass="43026">MSAQPVAPSFRRPEVIVAAGLAIAMLTFGPRSTMGFFLTPMTVENGWSREVFALAIALQNLFWGAAQPFSGLLADRYGPVPVLVVGSVVYAAGLVLMAFTTDALVLQLTAGVLMGLGIASSAYFLVLVAFQRLLPERMKPLAFGLGTAAGSAGQFVFAPLGQGFIAGFGWRGALVAMAALVLVVPFLAMVLRGGAQPRPRGVVEQSAGGAIAEALGHRSYLWLIAGFFVCGFHVAFITTHLPPYVADIGIDPWWGGMAIGVIGLFNIAGAITAGWLSGRVPKRLVLSAIYFGRGIAITLFILTPPSVASLLIFSAAMGFLWLSTVPPTQGLVNIMFGTRFMAMLFGVVFFSHQVGSFLGVWLGGRIYDQTGSYALFWWISVALAVFAGLVHLPIVERPVARLQPAE</sequence>
<feature type="transmembrane region" description="Helical" evidence="4">
    <location>
        <begin position="141"/>
        <end position="160"/>
    </location>
</feature>
<dbReference type="CDD" id="cd17355">
    <property type="entry name" value="MFS_YcxA_like"/>
    <property type="match status" value="1"/>
</dbReference>
<dbReference type="PANTHER" id="PTHR11360:SF284">
    <property type="entry name" value="EG:103B4.3 PROTEIN-RELATED"/>
    <property type="match status" value="1"/>
</dbReference>
<feature type="transmembrane region" description="Helical" evidence="4">
    <location>
        <begin position="308"/>
        <end position="328"/>
    </location>
</feature>
<gene>
    <name evidence="6" type="ORF">GGQ63_001007</name>
</gene>
<dbReference type="InterPro" id="IPR036259">
    <property type="entry name" value="MFS_trans_sf"/>
</dbReference>
<organism evidence="6 7">
    <name type="scientific">Prosthecomicrobium pneumaticum</name>
    <dbReference type="NCBI Taxonomy" id="81895"/>
    <lineage>
        <taxon>Bacteria</taxon>
        <taxon>Pseudomonadati</taxon>
        <taxon>Pseudomonadota</taxon>
        <taxon>Alphaproteobacteria</taxon>
        <taxon>Hyphomicrobiales</taxon>
        <taxon>Kaistiaceae</taxon>
        <taxon>Prosthecomicrobium</taxon>
    </lineage>
</organism>
<dbReference type="PROSITE" id="PS50850">
    <property type="entry name" value="MFS"/>
    <property type="match status" value="1"/>
</dbReference>
<feature type="transmembrane region" description="Helical" evidence="4">
    <location>
        <begin position="80"/>
        <end position="99"/>
    </location>
</feature>